<dbReference type="PANTHER" id="PTHR11662:SF399">
    <property type="entry name" value="FI19708P1-RELATED"/>
    <property type="match status" value="1"/>
</dbReference>
<sequence length="771" mass="85136">MAARNRLLESRRQSLDILSASKLQSSSVANGLSERYSTFSVRGDKAETETNNIGARDSSNTEKTNNIGARDSSNTKKTNNQTSTQKNAGPTFLQKVFSWRGAIVLLLHTSVLVNVLPRNNMPIALVCMVNRPKVPEVNSTNATDSLATPDNSTIVEDIQFEFDWDSETQGYLLTGVQFVGFLGPLVANMIKSQIGGKLCLILLSLVIVVLSLVSPLAARTNIYLLLAIRIITGICSGATAPVVGEALAWWSPDSEKLTWIAFSYAGFNVGAIVCSVVSGYLCTVSLDNGWPFIFYFTGTVNLIWLMAWYFLYMDKPEKHPYISETERAYILANRTGMTTSTEKKFKAPYKKMVTSIPMLAYVYSSTCHFWTMTIIFTYLPLYISGVLQVTAEKTGLLFSLIAFFRFLGAFFWTGLGNWMISFTSMSKTKIRKLCVFTGFIIAGSLNLSLCFLDVEYKVAALCILMIMMVLQAVGMTGLTVIPLEMAPMFSGLITSINFSFAGLVVISGPLIVANIAPNNTFEEWRIVWILTSVVYISAGIVFVLFGQAELQPWAQGKQEVVPNIVLPFVHMGRRFSNFHETLPLSPVSATKKFDFGLNAQLAFMLPALPESPQITDQLHLQLDLSPASNTTRHMFAVTSRQDSYREDTSVGVDNTGYQTDQIVSVAVIALNENKQLASGDTTTGNNITISDGVQMLRKSYSDTELTLHHKTSVVAQLLDQTRAMDANETADDKIDSQESNVINNDLNINKVSETICATKIKDSVEDYDEHK</sequence>
<dbReference type="OrthoDB" id="6160692at2759"/>
<feature type="compositionally biased region" description="Low complexity" evidence="7">
    <location>
        <begin position="75"/>
        <end position="87"/>
    </location>
</feature>
<dbReference type="InterPro" id="IPR020846">
    <property type="entry name" value="MFS_dom"/>
</dbReference>
<evidence type="ECO:0000256" key="6">
    <source>
        <dbReference type="ARBA" id="ARBA00023136"/>
    </source>
</evidence>
<dbReference type="PROSITE" id="PS50850">
    <property type="entry name" value="MFS"/>
    <property type="match status" value="1"/>
</dbReference>
<organism evidence="10 11">
    <name type="scientific">Biomphalaria glabrata</name>
    <name type="common">Bloodfluke planorb</name>
    <name type="synonym">Freshwater snail</name>
    <dbReference type="NCBI Taxonomy" id="6526"/>
    <lineage>
        <taxon>Eukaryota</taxon>
        <taxon>Metazoa</taxon>
        <taxon>Spiralia</taxon>
        <taxon>Lophotrochozoa</taxon>
        <taxon>Mollusca</taxon>
        <taxon>Gastropoda</taxon>
        <taxon>Heterobranchia</taxon>
        <taxon>Euthyneura</taxon>
        <taxon>Panpulmonata</taxon>
        <taxon>Hygrophila</taxon>
        <taxon>Lymnaeoidea</taxon>
        <taxon>Planorbidae</taxon>
        <taxon>Biomphalaria</taxon>
    </lineage>
</organism>
<keyword evidence="10" id="KW-1185">Reference proteome</keyword>
<evidence type="ECO:0000256" key="3">
    <source>
        <dbReference type="ARBA" id="ARBA00022692"/>
    </source>
</evidence>
<keyword evidence="6 8" id="KW-0472">Membrane</keyword>
<feature type="region of interest" description="Disordered" evidence="7">
    <location>
        <begin position="41"/>
        <end position="87"/>
    </location>
</feature>
<feature type="transmembrane region" description="Helical" evidence="8">
    <location>
        <begin position="524"/>
        <end position="545"/>
    </location>
</feature>
<dbReference type="GO" id="GO:0016020">
    <property type="term" value="C:membrane"/>
    <property type="evidence" value="ECO:0007669"/>
    <property type="project" value="UniProtKB-SubCell"/>
</dbReference>
<feature type="domain" description="Major facilitator superfamily (MFS) profile" evidence="9">
    <location>
        <begin position="103"/>
        <end position="549"/>
    </location>
</feature>
<evidence type="ECO:0000313" key="11">
    <source>
        <dbReference type="RefSeq" id="XP_055864666.1"/>
    </source>
</evidence>
<dbReference type="FunFam" id="1.20.1250.20:FF:000003">
    <property type="entry name" value="Solute carrier family 17 member 3"/>
    <property type="match status" value="1"/>
</dbReference>
<dbReference type="GO" id="GO:0015293">
    <property type="term" value="F:symporter activity"/>
    <property type="evidence" value="ECO:0007669"/>
    <property type="project" value="UniProtKB-KW"/>
</dbReference>
<feature type="compositionally biased region" description="Polar residues" evidence="7">
    <location>
        <begin position="49"/>
        <end position="67"/>
    </location>
</feature>
<comment type="subcellular location">
    <subcellularLocation>
        <location evidence="1">Membrane</location>
        <topology evidence="1">Multi-pass membrane protein</topology>
    </subcellularLocation>
</comment>
<evidence type="ECO:0000256" key="8">
    <source>
        <dbReference type="SAM" id="Phobius"/>
    </source>
</evidence>
<evidence type="ECO:0000256" key="2">
    <source>
        <dbReference type="ARBA" id="ARBA00022448"/>
    </source>
</evidence>
<proteinExistence type="predicted"/>
<dbReference type="SUPFAM" id="SSF103473">
    <property type="entry name" value="MFS general substrate transporter"/>
    <property type="match status" value="1"/>
</dbReference>
<dbReference type="InterPro" id="IPR036259">
    <property type="entry name" value="MFS_trans_sf"/>
</dbReference>
<keyword evidence="5 8" id="KW-1133">Transmembrane helix</keyword>
<feature type="transmembrane region" description="Helical" evidence="8">
    <location>
        <begin position="257"/>
        <end position="280"/>
    </location>
</feature>
<feature type="transmembrane region" description="Helical" evidence="8">
    <location>
        <begin position="292"/>
        <end position="312"/>
    </location>
</feature>
<keyword evidence="4" id="KW-0769">Symport</keyword>
<feature type="transmembrane region" description="Helical" evidence="8">
    <location>
        <begin position="395"/>
        <end position="421"/>
    </location>
</feature>
<dbReference type="OMA" id="ETICATK"/>
<keyword evidence="2" id="KW-0813">Transport</keyword>
<protein>
    <submittedName>
        <fullName evidence="11">Uncharacterized transporter slc-17.2-like</fullName>
    </submittedName>
</protein>
<dbReference type="RefSeq" id="XP_055864666.1">
    <property type="nucleotide sequence ID" value="XM_056008691.1"/>
</dbReference>
<feature type="transmembrane region" description="Helical" evidence="8">
    <location>
        <begin position="488"/>
        <end position="512"/>
    </location>
</feature>
<gene>
    <name evidence="11" type="primary">LOC106076884</name>
</gene>
<keyword evidence="3 8" id="KW-0812">Transmembrane</keyword>
<dbReference type="Pfam" id="PF07690">
    <property type="entry name" value="MFS_1"/>
    <property type="match status" value="1"/>
</dbReference>
<dbReference type="PANTHER" id="PTHR11662">
    <property type="entry name" value="SOLUTE CARRIER FAMILY 17"/>
    <property type="match status" value="1"/>
</dbReference>
<accession>A0A9W2YPE6</accession>
<dbReference type="GeneID" id="106076884"/>
<dbReference type="InterPro" id="IPR050382">
    <property type="entry name" value="MFS_Na/Anion_cotransporter"/>
</dbReference>
<evidence type="ECO:0000313" key="10">
    <source>
        <dbReference type="Proteomes" id="UP001165740"/>
    </source>
</evidence>
<feature type="transmembrane region" description="Helical" evidence="8">
    <location>
        <begin position="224"/>
        <end position="250"/>
    </location>
</feature>
<dbReference type="Proteomes" id="UP001165740">
    <property type="component" value="Chromosome 13"/>
</dbReference>
<evidence type="ECO:0000256" key="5">
    <source>
        <dbReference type="ARBA" id="ARBA00022989"/>
    </source>
</evidence>
<feature type="transmembrane region" description="Helical" evidence="8">
    <location>
        <begin position="199"/>
        <end position="218"/>
    </location>
</feature>
<feature type="transmembrane region" description="Helical" evidence="8">
    <location>
        <begin position="433"/>
        <end position="452"/>
    </location>
</feature>
<dbReference type="Gene3D" id="1.20.1250.20">
    <property type="entry name" value="MFS general substrate transporter like domains"/>
    <property type="match status" value="2"/>
</dbReference>
<dbReference type="AlphaFoldDB" id="A0A9W2YPE6"/>
<evidence type="ECO:0000256" key="1">
    <source>
        <dbReference type="ARBA" id="ARBA00004141"/>
    </source>
</evidence>
<dbReference type="InterPro" id="IPR011701">
    <property type="entry name" value="MFS"/>
</dbReference>
<feature type="transmembrane region" description="Helical" evidence="8">
    <location>
        <begin position="458"/>
        <end position="481"/>
    </location>
</feature>
<dbReference type="GO" id="GO:0006820">
    <property type="term" value="P:monoatomic anion transport"/>
    <property type="evidence" value="ECO:0007669"/>
    <property type="project" value="TreeGrafter"/>
</dbReference>
<evidence type="ECO:0000256" key="7">
    <source>
        <dbReference type="SAM" id="MobiDB-lite"/>
    </source>
</evidence>
<name>A0A9W2YPE6_BIOGL</name>
<evidence type="ECO:0000256" key="4">
    <source>
        <dbReference type="ARBA" id="ARBA00022847"/>
    </source>
</evidence>
<evidence type="ECO:0000259" key="9">
    <source>
        <dbReference type="PROSITE" id="PS50850"/>
    </source>
</evidence>
<reference evidence="11" key="1">
    <citation type="submission" date="2025-08" db="UniProtKB">
        <authorList>
            <consortium name="RefSeq"/>
        </authorList>
    </citation>
    <scope>IDENTIFICATION</scope>
</reference>
<feature type="transmembrane region" description="Helical" evidence="8">
    <location>
        <begin position="360"/>
        <end position="383"/>
    </location>
</feature>